<dbReference type="PANTHER" id="PTHR12628:SF10">
    <property type="entry name" value="HOMEOBOX DOMAIN-CONTAINING PROTEIN"/>
    <property type="match status" value="1"/>
</dbReference>
<reference evidence="4 5" key="1">
    <citation type="journal article" date="2013" name="Nat. Genet.">
        <title>The high-quality draft genome of peach (Prunus persica) identifies unique patterns of genetic diversity, domestication and genome evolution.</title>
        <authorList>
            <consortium name="International Peach Genome Initiative"/>
            <person name="Verde I."/>
            <person name="Abbott A.G."/>
            <person name="Scalabrin S."/>
            <person name="Jung S."/>
            <person name="Shu S."/>
            <person name="Marroni F."/>
            <person name="Zhebentyayeva T."/>
            <person name="Dettori M.T."/>
            <person name="Grimwood J."/>
            <person name="Cattonaro F."/>
            <person name="Zuccolo A."/>
            <person name="Rossini L."/>
            <person name="Jenkins J."/>
            <person name="Vendramin E."/>
            <person name="Meisel L.A."/>
            <person name="Decroocq V."/>
            <person name="Sosinski B."/>
            <person name="Prochnik S."/>
            <person name="Mitros T."/>
            <person name="Policriti A."/>
            <person name="Cipriani G."/>
            <person name="Dondini L."/>
            <person name="Ficklin S."/>
            <person name="Goodstein D.M."/>
            <person name="Xuan P."/>
            <person name="Del Fabbro C."/>
            <person name="Aramini V."/>
            <person name="Copetti D."/>
            <person name="Gonzalez S."/>
            <person name="Horner D.S."/>
            <person name="Falchi R."/>
            <person name="Lucas S."/>
            <person name="Mica E."/>
            <person name="Maldonado J."/>
            <person name="Lazzari B."/>
            <person name="Bielenberg D."/>
            <person name="Pirona R."/>
            <person name="Miculan M."/>
            <person name="Barakat A."/>
            <person name="Testolin R."/>
            <person name="Stella A."/>
            <person name="Tartarini S."/>
            <person name="Tonutti P."/>
            <person name="Arus P."/>
            <person name="Orellana A."/>
            <person name="Wells C."/>
            <person name="Main D."/>
            <person name="Vizzotto G."/>
            <person name="Silva H."/>
            <person name="Salamini F."/>
            <person name="Schmutz J."/>
            <person name="Morgante M."/>
            <person name="Rokhsar D.S."/>
        </authorList>
    </citation>
    <scope>NUCLEOTIDE SEQUENCE [LARGE SCALE GENOMIC DNA]</scope>
    <source>
        <strain evidence="5">cv. Nemared</strain>
    </source>
</reference>
<feature type="compositionally biased region" description="Polar residues" evidence="3">
    <location>
        <begin position="292"/>
        <end position="308"/>
    </location>
</feature>
<dbReference type="AlphaFoldDB" id="A0A251QTZ0"/>
<feature type="region of interest" description="Disordered" evidence="3">
    <location>
        <begin position="1"/>
        <end position="95"/>
    </location>
</feature>
<feature type="compositionally biased region" description="Basic residues" evidence="3">
    <location>
        <begin position="280"/>
        <end position="291"/>
    </location>
</feature>
<dbReference type="GO" id="GO:0005634">
    <property type="term" value="C:nucleus"/>
    <property type="evidence" value="ECO:0007669"/>
    <property type="project" value="UniProtKB-SubCell"/>
</dbReference>
<feature type="region of interest" description="Disordered" evidence="3">
    <location>
        <begin position="280"/>
        <end position="320"/>
    </location>
</feature>
<evidence type="ECO:0000256" key="3">
    <source>
        <dbReference type="SAM" id="MobiDB-lite"/>
    </source>
</evidence>
<evidence type="ECO:0000313" key="5">
    <source>
        <dbReference type="Proteomes" id="UP000006882"/>
    </source>
</evidence>
<keyword evidence="2" id="KW-0539">Nucleus</keyword>
<keyword evidence="5" id="KW-1185">Reference proteome</keyword>
<dbReference type="EMBL" id="CM007651">
    <property type="protein sequence ID" value="ONI27236.1"/>
    <property type="molecule type" value="Genomic_DNA"/>
</dbReference>
<comment type="subcellular location">
    <subcellularLocation>
        <location evidence="1">Nucleus</location>
    </subcellularLocation>
</comment>
<accession>A0A251QTZ0</accession>
<proteinExistence type="predicted"/>
<organism evidence="4 5">
    <name type="scientific">Prunus persica</name>
    <name type="common">Peach</name>
    <name type="synonym">Amygdalus persica</name>
    <dbReference type="NCBI Taxonomy" id="3760"/>
    <lineage>
        <taxon>Eukaryota</taxon>
        <taxon>Viridiplantae</taxon>
        <taxon>Streptophyta</taxon>
        <taxon>Embryophyta</taxon>
        <taxon>Tracheophyta</taxon>
        <taxon>Spermatophyta</taxon>
        <taxon>Magnoliopsida</taxon>
        <taxon>eudicotyledons</taxon>
        <taxon>Gunneridae</taxon>
        <taxon>Pentapetalae</taxon>
        <taxon>rosids</taxon>
        <taxon>fabids</taxon>
        <taxon>Rosales</taxon>
        <taxon>Rosaceae</taxon>
        <taxon>Amygdaloideae</taxon>
        <taxon>Amygdaleae</taxon>
        <taxon>Prunus</taxon>
    </lineage>
</organism>
<evidence type="ECO:0000256" key="2">
    <source>
        <dbReference type="ARBA" id="ARBA00023242"/>
    </source>
</evidence>
<name>A0A251QTZ0_PRUPE</name>
<feature type="compositionally biased region" description="Basic residues" evidence="3">
    <location>
        <begin position="30"/>
        <end position="47"/>
    </location>
</feature>
<sequence>MHGLGKKSSLKESGKPRYSNSVAKLISSPKFRKGGKVSHVKKIKPKSKTIIASCLSKKRGADSTRKGSRNNGTDKKLMSRKGVHKVHDTNSSKKLSSVKLQDEKFSFKDSDKKGENADGEVKLRIKRRRKKKLQKDKVELDETSRLQRRTRYLLIKIKLEQNLIDAYSGEGWKGQSREKIKPEKELQRAKKQILKCKLGIRDAIHQLYSLSSVGSMADSVIAADGSVYHEHEESATNLHTVTTGISKESTNENVTEKAADLMASDSDDFLAETVVHSPRNVKKSFRRKHPKSLSSPLRKNQQKGSSCGSPAKRNKDGMELSDNVSLKKLLKARTKEKKANLIAEGGCRVAELEMERLCKAKGRLENMRQKLLKFQNAKAKKSNKSLLHEQSVIYVPIAELKDKV</sequence>
<evidence type="ECO:0000256" key="1">
    <source>
        <dbReference type="ARBA" id="ARBA00004123"/>
    </source>
</evidence>
<gene>
    <name evidence="4" type="ORF">PRUPE_1G075500</name>
</gene>
<dbReference type="Proteomes" id="UP000006882">
    <property type="component" value="Chromosome G1"/>
</dbReference>
<protein>
    <submittedName>
        <fullName evidence="4">Uncharacterized protein</fullName>
    </submittedName>
</protein>
<dbReference type="Gramene" id="ONI27236">
    <property type="protein sequence ID" value="ONI27236"/>
    <property type="gene ID" value="PRUPE_1G075500"/>
</dbReference>
<evidence type="ECO:0000313" key="4">
    <source>
        <dbReference type="EMBL" id="ONI27236.1"/>
    </source>
</evidence>
<dbReference type="PANTHER" id="PTHR12628">
    <property type="entry name" value="POLYCOMB-LIKE TRANSCRIPTION FACTOR"/>
    <property type="match status" value="1"/>
</dbReference>